<dbReference type="CDD" id="cd01335">
    <property type="entry name" value="Radical_SAM"/>
    <property type="match status" value="1"/>
</dbReference>
<evidence type="ECO:0000256" key="12">
    <source>
        <dbReference type="PIRSR" id="PIRSR603739-50"/>
    </source>
</evidence>
<evidence type="ECO:0000256" key="6">
    <source>
        <dbReference type="ARBA" id="ARBA00022723"/>
    </source>
</evidence>
<dbReference type="NCBIfam" id="TIGR00238">
    <property type="entry name" value="KamA family radical SAM protein"/>
    <property type="match status" value="1"/>
</dbReference>
<feature type="domain" description="Radical SAM core" evidence="14">
    <location>
        <begin position="52"/>
        <end position="263"/>
    </location>
</feature>
<keyword evidence="4 11" id="KW-0004">4Fe-4S</keyword>
<feature type="binding site" evidence="11">
    <location>
        <position position="73"/>
    </location>
    <ligand>
        <name>[4Fe-4S] cluster</name>
        <dbReference type="ChEBI" id="CHEBI:49883"/>
        <note>4Fe-4S-S-AdoMet</note>
    </ligand>
</feature>
<feature type="binding site" evidence="11">
    <location>
        <position position="66"/>
    </location>
    <ligand>
        <name>[4Fe-4S] cluster</name>
        <dbReference type="ChEBI" id="CHEBI:49883"/>
        <note>4Fe-4S-S-AdoMet</note>
    </ligand>
</feature>
<keyword evidence="10" id="KW-0413">Isomerase</keyword>
<dbReference type="SFLD" id="SFLDG01070">
    <property type="entry name" value="PLP-dependent"/>
    <property type="match status" value="1"/>
</dbReference>
<evidence type="ECO:0000313" key="16">
    <source>
        <dbReference type="Proteomes" id="UP000681075"/>
    </source>
</evidence>
<dbReference type="GO" id="GO:0046872">
    <property type="term" value="F:metal ion binding"/>
    <property type="evidence" value="ECO:0007669"/>
    <property type="project" value="UniProtKB-KW"/>
</dbReference>
<comment type="caution">
    <text evidence="15">The sequence shown here is derived from an EMBL/GenBank/DDBJ whole genome shotgun (WGS) entry which is preliminary data.</text>
</comment>
<feature type="modified residue" description="N6-(pyridoxal phosphate)lysine" evidence="12">
    <location>
        <position position="278"/>
    </location>
</feature>
<evidence type="ECO:0000256" key="11">
    <source>
        <dbReference type="PIRSR" id="PIRSR004911-1"/>
    </source>
</evidence>
<dbReference type="InterPro" id="IPR003739">
    <property type="entry name" value="Lys_aminomutase/Glu_NH3_mut"/>
</dbReference>
<dbReference type="InterPro" id="IPR007197">
    <property type="entry name" value="rSAM"/>
</dbReference>
<organism evidence="15 16">
    <name type="scientific">Roseiterribacter gracilis</name>
    <dbReference type="NCBI Taxonomy" id="2812848"/>
    <lineage>
        <taxon>Bacteria</taxon>
        <taxon>Pseudomonadati</taxon>
        <taxon>Pseudomonadota</taxon>
        <taxon>Alphaproteobacteria</taxon>
        <taxon>Rhodospirillales</taxon>
        <taxon>Roseiterribacteraceae</taxon>
        <taxon>Roseiterribacter</taxon>
    </lineage>
</organism>
<dbReference type="NCBIfam" id="TIGR03822">
    <property type="entry name" value="AblA_like_2"/>
    <property type="match status" value="1"/>
</dbReference>
<sequence length="309" mass="34025">MVVAAIEHDADPARDPIALQFVPSSDELITTPDELADPIGDSVHEKVPGVIHRYPDRVLLKPIHACAVYCRFCFRRETVGPGARALTDEEIVAALAYIASHKSIWEVILTGGDPLLLSPRRMRDLITRLDAIEHVKTIRIHTRVPIVDPARVDADMVAALRAPTPVWVGVHTNHARELTIEARAALARLADAGLPLIAQTVLLRGVNDDADTLEELFRSLVECRVKPYYLHHPDLAPGTSRFRLPLDRGRALLRTLRGRLSGLAQPTYVLDLPGGHGKVPVGPDYQGPNGTIEDPWGQSHPYPPNPDRD</sequence>
<reference evidence="15" key="1">
    <citation type="submission" date="2021-02" db="EMBL/GenBank/DDBJ databases">
        <title>Genome sequence of Rhodospirillales sp. strain TMPK1 isolated from soil.</title>
        <authorList>
            <person name="Nakai R."/>
            <person name="Kusada H."/>
            <person name="Tamaki H."/>
        </authorList>
    </citation>
    <scope>NUCLEOTIDE SEQUENCE</scope>
    <source>
        <strain evidence="15">TMPK1</strain>
    </source>
</reference>
<dbReference type="PIRSF" id="PIRSF004911">
    <property type="entry name" value="DUF160"/>
    <property type="match status" value="1"/>
</dbReference>
<dbReference type="Pfam" id="PF04055">
    <property type="entry name" value="Radical_SAM"/>
    <property type="match status" value="1"/>
</dbReference>
<accession>A0A8S8X9I9</accession>
<gene>
    <name evidence="15" type="ORF">TMPK1_16710</name>
</gene>
<feature type="binding site" evidence="11">
    <location>
        <position position="70"/>
    </location>
    <ligand>
        <name>[4Fe-4S] cluster</name>
        <dbReference type="ChEBI" id="CHEBI:49883"/>
        <note>4Fe-4S-S-AdoMet</note>
    </ligand>
</feature>
<evidence type="ECO:0000256" key="10">
    <source>
        <dbReference type="ARBA" id="ARBA00023235"/>
    </source>
</evidence>
<evidence type="ECO:0000256" key="5">
    <source>
        <dbReference type="ARBA" id="ARBA00022691"/>
    </source>
</evidence>
<keyword evidence="6 11" id="KW-0479">Metal-binding</keyword>
<dbReference type="InterPro" id="IPR058240">
    <property type="entry name" value="rSAM_sf"/>
</dbReference>
<keyword evidence="16" id="KW-1185">Reference proteome</keyword>
<dbReference type="GO" id="GO:0051539">
    <property type="term" value="F:4 iron, 4 sulfur cluster binding"/>
    <property type="evidence" value="ECO:0007669"/>
    <property type="project" value="UniProtKB-KW"/>
</dbReference>
<dbReference type="PROSITE" id="PS51918">
    <property type="entry name" value="RADICAL_SAM"/>
    <property type="match status" value="1"/>
</dbReference>
<keyword evidence="8" id="KW-0408">Iron</keyword>
<keyword evidence="9 11" id="KW-0411">Iron-sulfur</keyword>
<proteinExistence type="inferred from homology"/>
<dbReference type="AlphaFoldDB" id="A0A8S8X9I9"/>
<name>A0A8S8X9I9_9PROT</name>
<dbReference type="Gene3D" id="3.20.20.70">
    <property type="entry name" value="Aldolase class I"/>
    <property type="match status" value="1"/>
</dbReference>
<dbReference type="PANTHER" id="PTHR30538:SF1">
    <property type="entry name" value="L-LYSINE 2,3-AMINOMUTASE"/>
    <property type="match status" value="1"/>
</dbReference>
<protein>
    <submittedName>
        <fullName evidence="15">Lysine 2,3-aminomutase</fullName>
    </submittedName>
</protein>
<evidence type="ECO:0000313" key="15">
    <source>
        <dbReference type="EMBL" id="GIL39434.1"/>
    </source>
</evidence>
<evidence type="ECO:0000256" key="9">
    <source>
        <dbReference type="ARBA" id="ARBA00023014"/>
    </source>
</evidence>
<dbReference type="InterPro" id="IPR022447">
    <property type="entry name" value="Lys_aminomutase-rel"/>
</dbReference>
<evidence type="ECO:0000256" key="2">
    <source>
        <dbReference type="ARBA" id="ARBA00001966"/>
    </source>
</evidence>
<dbReference type="GO" id="GO:0016853">
    <property type="term" value="F:isomerase activity"/>
    <property type="evidence" value="ECO:0007669"/>
    <property type="project" value="UniProtKB-KW"/>
</dbReference>
<comment type="similarity">
    <text evidence="3">Belongs to the radical SAM superfamily. KamA family.</text>
</comment>
<evidence type="ECO:0000256" key="13">
    <source>
        <dbReference type="SAM" id="MobiDB-lite"/>
    </source>
</evidence>
<dbReference type="SFLD" id="SFLDS00029">
    <property type="entry name" value="Radical_SAM"/>
    <property type="match status" value="1"/>
</dbReference>
<keyword evidence="5" id="KW-0949">S-adenosyl-L-methionine</keyword>
<evidence type="ECO:0000256" key="1">
    <source>
        <dbReference type="ARBA" id="ARBA00001933"/>
    </source>
</evidence>
<dbReference type="Proteomes" id="UP000681075">
    <property type="component" value="Unassembled WGS sequence"/>
</dbReference>
<comment type="cofactor">
    <cofactor evidence="1 12">
        <name>pyridoxal 5'-phosphate</name>
        <dbReference type="ChEBI" id="CHEBI:597326"/>
    </cofactor>
</comment>
<evidence type="ECO:0000256" key="8">
    <source>
        <dbReference type="ARBA" id="ARBA00023004"/>
    </source>
</evidence>
<comment type="cofactor">
    <cofactor evidence="2">
        <name>[4Fe-4S] cluster</name>
        <dbReference type="ChEBI" id="CHEBI:49883"/>
    </cofactor>
</comment>
<dbReference type="InterPro" id="IPR025895">
    <property type="entry name" value="LAM_C_dom"/>
</dbReference>
<evidence type="ECO:0000256" key="3">
    <source>
        <dbReference type="ARBA" id="ARBA00008703"/>
    </source>
</evidence>
<keyword evidence="7 12" id="KW-0663">Pyridoxal phosphate</keyword>
<dbReference type="SUPFAM" id="SSF102114">
    <property type="entry name" value="Radical SAM enzymes"/>
    <property type="match status" value="1"/>
</dbReference>
<evidence type="ECO:0000259" key="14">
    <source>
        <dbReference type="PROSITE" id="PS51918"/>
    </source>
</evidence>
<evidence type="ECO:0000256" key="7">
    <source>
        <dbReference type="ARBA" id="ARBA00022898"/>
    </source>
</evidence>
<dbReference type="InterPro" id="IPR013785">
    <property type="entry name" value="Aldolase_TIM"/>
</dbReference>
<dbReference type="EMBL" id="BOPV01000001">
    <property type="protein sequence ID" value="GIL39434.1"/>
    <property type="molecule type" value="Genomic_DNA"/>
</dbReference>
<dbReference type="Pfam" id="PF12544">
    <property type="entry name" value="LAM_C"/>
    <property type="match status" value="1"/>
</dbReference>
<feature type="region of interest" description="Disordered" evidence="13">
    <location>
        <begin position="279"/>
        <end position="309"/>
    </location>
</feature>
<dbReference type="PANTHER" id="PTHR30538">
    <property type="entry name" value="LYSINE 2,3-AMINOMUTASE-RELATED"/>
    <property type="match status" value="1"/>
</dbReference>
<evidence type="ECO:0000256" key="4">
    <source>
        <dbReference type="ARBA" id="ARBA00022485"/>
    </source>
</evidence>